<keyword evidence="1" id="KW-0812">Transmembrane</keyword>
<feature type="transmembrane region" description="Helical" evidence="1">
    <location>
        <begin position="74"/>
        <end position="91"/>
    </location>
</feature>
<name>A0A2D3L5F6_PREIN</name>
<gene>
    <name evidence="3" type="ORF">CTM62_02915</name>
</gene>
<dbReference type="AlphaFoldDB" id="A0A2D3L5F6"/>
<dbReference type="EMBL" id="CP024723">
    <property type="protein sequence ID" value="ATV25771.1"/>
    <property type="molecule type" value="Genomic_DNA"/>
</dbReference>
<organism evidence="3 4">
    <name type="scientific">Prevotella intermedia</name>
    <dbReference type="NCBI Taxonomy" id="28131"/>
    <lineage>
        <taxon>Bacteria</taxon>
        <taxon>Pseudomonadati</taxon>
        <taxon>Bacteroidota</taxon>
        <taxon>Bacteroidia</taxon>
        <taxon>Bacteroidales</taxon>
        <taxon>Prevotellaceae</taxon>
        <taxon>Prevotella</taxon>
    </lineage>
</organism>
<feature type="transmembrane region" description="Helical" evidence="1">
    <location>
        <begin position="217"/>
        <end position="237"/>
    </location>
</feature>
<accession>A0A2D3L5F6</accession>
<keyword evidence="1" id="KW-0472">Membrane</keyword>
<evidence type="ECO:0000256" key="1">
    <source>
        <dbReference type="SAM" id="Phobius"/>
    </source>
</evidence>
<feature type="transmembrane region" description="Helical" evidence="1">
    <location>
        <begin position="103"/>
        <end position="122"/>
    </location>
</feature>
<dbReference type="InterPro" id="IPR002656">
    <property type="entry name" value="Acyl_transf_3_dom"/>
</dbReference>
<dbReference type="Proteomes" id="UP000229630">
    <property type="component" value="Chromosome 1"/>
</dbReference>
<feature type="transmembrane region" description="Helical" evidence="1">
    <location>
        <begin position="187"/>
        <end position="205"/>
    </location>
</feature>
<keyword evidence="1" id="KW-1133">Transmembrane helix</keyword>
<protein>
    <recommendedName>
        <fullName evidence="2">Acyltransferase 3 domain-containing protein</fullName>
    </recommendedName>
</protein>
<feature type="transmembrane region" description="Helical" evidence="1">
    <location>
        <begin position="249"/>
        <end position="269"/>
    </location>
</feature>
<evidence type="ECO:0000259" key="2">
    <source>
        <dbReference type="Pfam" id="PF01757"/>
    </source>
</evidence>
<proteinExistence type="predicted"/>
<evidence type="ECO:0000313" key="4">
    <source>
        <dbReference type="Proteomes" id="UP000229630"/>
    </source>
</evidence>
<feature type="transmembrane region" description="Helical" evidence="1">
    <location>
        <begin position="134"/>
        <end position="151"/>
    </location>
</feature>
<feature type="transmembrane region" description="Helical" evidence="1">
    <location>
        <begin position="163"/>
        <end position="181"/>
    </location>
</feature>
<dbReference type="GO" id="GO:0016747">
    <property type="term" value="F:acyltransferase activity, transferring groups other than amino-acyl groups"/>
    <property type="evidence" value="ECO:0007669"/>
    <property type="project" value="InterPro"/>
</dbReference>
<evidence type="ECO:0000313" key="3">
    <source>
        <dbReference type="EMBL" id="ATV25771.1"/>
    </source>
</evidence>
<feature type="domain" description="Acyltransferase 3" evidence="2">
    <location>
        <begin position="1"/>
        <end position="265"/>
    </location>
</feature>
<feature type="transmembrane region" description="Helical" evidence="1">
    <location>
        <begin position="27"/>
        <end position="47"/>
    </location>
</feature>
<sequence>MLSGYGLYYIYSHNRDMGWKAQGKRLLRLYITYWIILFIFVGVGTYIRPTKYPGNWLEILGNITSWNSSYNAEHWFLFPYACLSLTAVYIFRLIDRLEKWKYLTLFALLHFVAGYIISRYIAVEKSYDSVFAHFITYIELTFDFVLGAFLYQIHQIKGEKIKILEGNNVLVLFLLLVLIALQCFVKTSAFSFIYVFCFFILFLQLRIGKVVSLCLQFLGKYSMVMWLTHTFYCYYLFHNFIYGFDNPILIFLVLMVITIFISIPIKYVADSLIKQVFYT</sequence>
<dbReference type="Pfam" id="PF01757">
    <property type="entry name" value="Acyl_transf_3"/>
    <property type="match status" value="1"/>
</dbReference>
<reference evidence="3 4" key="1">
    <citation type="submission" date="2017-11" db="EMBL/GenBank/DDBJ databases">
        <title>Genome sequencing of Prevotella intermedia KCOM 2837.</title>
        <authorList>
            <person name="Kook J.-K."/>
            <person name="Park S.-N."/>
            <person name="Lim Y.K."/>
        </authorList>
    </citation>
    <scope>NUCLEOTIDE SEQUENCE [LARGE SCALE GENOMIC DNA]</scope>
    <source>
        <strain evidence="3 4">KCOM 2837</strain>
    </source>
</reference>